<dbReference type="GO" id="GO:0005886">
    <property type="term" value="C:plasma membrane"/>
    <property type="evidence" value="ECO:0007669"/>
    <property type="project" value="UniProtKB-SubCell"/>
</dbReference>
<evidence type="ECO:0000256" key="6">
    <source>
        <dbReference type="ARBA" id="ARBA00023136"/>
    </source>
</evidence>
<dbReference type="InterPro" id="IPR050366">
    <property type="entry name" value="BP-dependent_transpt_permease"/>
</dbReference>
<feature type="transmembrane region" description="Helical" evidence="7">
    <location>
        <begin position="262"/>
        <end position="284"/>
    </location>
</feature>
<evidence type="ECO:0000259" key="8">
    <source>
        <dbReference type="PROSITE" id="PS50928"/>
    </source>
</evidence>
<dbReference type="Proteomes" id="UP000244893">
    <property type="component" value="Unassembled WGS sequence"/>
</dbReference>
<evidence type="ECO:0000256" key="5">
    <source>
        <dbReference type="ARBA" id="ARBA00022989"/>
    </source>
</evidence>
<name>A0A2V1HNP9_9MICO</name>
<feature type="transmembrane region" description="Helical" evidence="7">
    <location>
        <begin position="99"/>
        <end position="123"/>
    </location>
</feature>
<keyword evidence="3" id="KW-1003">Cell membrane</keyword>
<dbReference type="EMBL" id="QEOP01000002">
    <property type="protein sequence ID" value="PVZ94135.1"/>
    <property type="molecule type" value="Genomic_DNA"/>
</dbReference>
<feature type="transmembrane region" description="Helical" evidence="7">
    <location>
        <begin position="130"/>
        <end position="152"/>
    </location>
</feature>
<keyword evidence="2 7" id="KW-0813">Transport</keyword>
<feature type="domain" description="ABC transmembrane type-1" evidence="8">
    <location>
        <begin position="95"/>
        <end position="285"/>
    </location>
</feature>
<evidence type="ECO:0000256" key="4">
    <source>
        <dbReference type="ARBA" id="ARBA00022692"/>
    </source>
</evidence>
<sequence>MTATGAQPPTFDPALAALMPSASASTAPRQRRRRPFLVIGASVVGLLLVLGVVGPFFVAGPAEIVGAAFQPPSAAHLFGTDSFGRDIFARSVHAIKLDLALGVSVALLAMVIGSAVGVISGYIGGVVDDVVMRLVDILMAFPGFILAMILLVSIGDSIPNLAVALAIAQIAPFVRLVRAKALSERELEYVTASRVSGAGWLRVAFRHVLPNSIRPAAVQLTLVCGYSILNVAGLAYLGVGIHPPTAEWGVMVAEGATNMLTGQWWTAFFPGLMIAITVMALHFIGDDLAGDRA</sequence>
<comment type="caution">
    <text evidence="9">The sequence shown here is derived from an EMBL/GenBank/DDBJ whole genome shotgun (WGS) entry which is preliminary data.</text>
</comment>
<comment type="subcellular location">
    <subcellularLocation>
        <location evidence="1 7">Cell membrane</location>
        <topology evidence="1 7">Multi-pass membrane protein</topology>
    </subcellularLocation>
</comment>
<dbReference type="GO" id="GO:0055085">
    <property type="term" value="P:transmembrane transport"/>
    <property type="evidence" value="ECO:0007669"/>
    <property type="project" value="InterPro"/>
</dbReference>
<proteinExistence type="inferred from homology"/>
<dbReference type="OrthoDB" id="9812701at2"/>
<feature type="transmembrane region" description="Helical" evidence="7">
    <location>
        <begin position="36"/>
        <end position="58"/>
    </location>
</feature>
<evidence type="ECO:0000313" key="9">
    <source>
        <dbReference type="EMBL" id="PVZ94135.1"/>
    </source>
</evidence>
<evidence type="ECO:0000313" key="10">
    <source>
        <dbReference type="Proteomes" id="UP000244893"/>
    </source>
</evidence>
<dbReference type="CDD" id="cd06261">
    <property type="entry name" value="TM_PBP2"/>
    <property type="match status" value="1"/>
</dbReference>
<dbReference type="PROSITE" id="PS50928">
    <property type="entry name" value="ABC_TM1"/>
    <property type="match status" value="1"/>
</dbReference>
<keyword evidence="6 7" id="KW-0472">Membrane</keyword>
<gene>
    <name evidence="9" type="ORF">DDQ50_10320</name>
</gene>
<keyword evidence="10" id="KW-1185">Reference proteome</keyword>
<feature type="transmembrane region" description="Helical" evidence="7">
    <location>
        <begin position="216"/>
        <end position="242"/>
    </location>
</feature>
<dbReference type="AlphaFoldDB" id="A0A2V1HNP9"/>
<reference evidence="9 10" key="1">
    <citation type="submission" date="2018-05" db="EMBL/GenBank/DDBJ databases">
        <title>Amnibacterium sp. M8JJ-5, whole genome shotgun sequence.</title>
        <authorList>
            <person name="Tuo L."/>
        </authorList>
    </citation>
    <scope>NUCLEOTIDE SEQUENCE [LARGE SCALE GENOMIC DNA]</scope>
    <source>
        <strain evidence="9 10">M8JJ-5</strain>
    </source>
</reference>
<organism evidence="9 10">
    <name type="scientific">Amnibacterium flavum</name>
    <dbReference type="NCBI Taxonomy" id="2173173"/>
    <lineage>
        <taxon>Bacteria</taxon>
        <taxon>Bacillati</taxon>
        <taxon>Actinomycetota</taxon>
        <taxon>Actinomycetes</taxon>
        <taxon>Micrococcales</taxon>
        <taxon>Microbacteriaceae</taxon>
        <taxon>Amnibacterium</taxon>
    </lineage>
</organism>
<keyword evidence="5 7" id="KW-1133">Transmembrane helix</keyword>
<dbReference type="SUPFAM" id="SSF161098">
    <property type="entry name" value="MetI-like"/>
    <property type="match status" value="1"/>
</dbReference>
<evidence type="ECO:0000256" key="3">
    <source>
        <dbReference type="ARBA" id="ARBA00022475"/>
    </source>
</evidence>
<evidence type="ECO:0000256" key="7">
    <source>
        <dbReference type="RuleBase" id="RU363032"/>
    </source>
</evidence>
<evidence type="ECO:0000256" key="1">
    <source>
        <dbReference type="ARBA" id="ARBA00004651"/>
    </source>
</evidence>
<dbReference type="InterPro" id="IPR000515">
    <property type="entry name" value="MetI-like"/>
</dbReference>
<feature type="transmembrane region" description="Helical" evidence="7">
    <location>
        <begin position="158"/>
        <end position="177"/>
    </location>
</feature>
<dbReference type="Pfam" id="PF00528">
    <property type="entry name" value="BPD_transp_1"/>
    <property type="match status" value="1"/>
</dbReference>
<dbReference type="InterPro" id="IPR035906">
    <property type="entry name" value="MetI-like_sf"/>
</dbReference>
<keyword evidence="4 7" id="KW-0812">Transmembrane</keyword>
<dbReference type="RefSeq" id="WP_116756649.1">
    <property type="nucleotide sequence ID" value="NZ_JBHUEX010000001.1"/>
</dbReference>
<accession>A0A2V1HNP9</accession>
<dbReference type="PANTHER" id="PTHR43386:SF1">
    <property type="entry name" value="D,D-DIPEPTIDE TRANSPORT SYSTEM PERMEASE PROTEIN DDPC-RELATED"/>
    <property type="match status" value="1"/>
</dbReference>
<dbReference type="PANTHER" id="PTHR43386">
    <property type="entry name" value="OLIGOPEPTIDE TRANSPORT SYSTEM PERMEASE PROTEIN APPC"/>
    <property type="match status" value="1"/>
</dbReference>
<comment type="similarity">
    <text evidence="7">Belongs to the binding-protein-dependent transport system permease family.</text>
</comment>
<evidence type="ECO:0000256" key="2">
    <source>
        <dbReference type="ARBA" id="ARBA00022448"/>
    </source>
</evidence>
<protein>
    <submittedName>
        <fullName evidence="9">Peptide ABC transporter permease</fullName>
    </submittedName>
</protein>
<dbReference type="Gene3D" id="1.10.3720.10">
    <property type="entry name" value="MetI-like"/>
    <property type="match status" value="1"/>
</dbReference>